<dbReference type="FunFam" id="3.20.20.80:FF:000013">
    <property type="entry name" value="lactase-phlorizin hydrolase"/>
    <property type="match status" value="1"/>
</dbReference>
<evidence type="ECO:0000256" key="2">
    <source>
        <dbReference type="ARBA" id="ARBA00011738"/>
    </source>
</evidence>
<comment type="subunit">
    <text evidence="2">Homodimer.</text>
</comment>
<dbReference type="InterPro" id="IPR017853">
    <property type="entry name" value="GH"/>
</dbReference>
<evidence type="ECO:0000256" key="1">
    <source>
        <dbReference type="ARBA" id="ARBA00010838"/>
    </source>
</evidence>
<evidence type="ECO:0000256" key="6">
    <source>
        <dbReference type="RuleBase" id="RU003690"/>
    </source>
</evidence>
<dbReference type="Gene3D" id="3.20.20.80">
    <property type="entry name" value="Glycosidases"/>
    <property type="match status" value="1"/>
</dbReference>
<keyword evidence="7" id="KW-0732">Signal</keyword>
<sequence>MLKWLVCVAFLITNSLAGKKIPDTFLLGASSAAFQIEGGWNEDGKGPSLWDTYLHDKNASENGDIACDSYHKWREDIANVKSLGLDFYRFSIAWSRILPSGTLNNINQEGIDYYLNLIKALKAENIEPVVTIYHWDMPQHVHELGGFLNPQFVDYFGDYARLVFELYAPYVKYWLTINEPFMICLGGYGLGFMAPGLNLIGDGVYQCGYVLLKAHAKAYRIYDEEFREKYNGQVGLVINFDWAEPLTNSSQDLEAQRRYQEFALGWWANPVYLGNWPQVMIDRIAYRSKLEGFSRSRLPEFTQEEIDYINGTSDFFGLNTYNVGQVKYGPEPTIGLPAYTSDIGIVVVNDPDYYHPRGIRDSVNHIHKKYRPRGILITENGKMTGDILDDQGRISLIRDYMDNLLDAVLEDRVNVFGYSVWSLMDNFEWGSYEKRFGIIRTDFDSPNRTRTWKQSAKWYQNVTATRTLDV</sequence>
<evidence type="ECO:0000256" key="5">
    <source>
        <dbReference type="ARBA" id="ARBA00023295"/>
    </source>
</evidence>
<evidence type="ECO:0008006" key="10">
    <source>
        <dbReference type="Google" id="ProtNLM"/>
    </source>
</evidence>
<protein>
    <recommendedName>
        <fullName evidence="10">Beta-glucosidase</fullName>
    </recommendedName>
</protein>
<organism evidence="8 9">
    <name type="scientific">Ceutorhynchus assimilis</name>
    <name type="common">cabbage seed weevil</name>
    <dbReference type="NCBI Taxonomy" id="467358"/>
    <lineage>
        <taxon>Eukaryota</taxon>
        <taxon>Metazoa</taxon>
        <taxon>Ecdysozoa</taxon>
        <taxon>Arthropoda</taxon>
        <taxon>Hexapoda</taxon>
        <taxon>Insecta</taxon>
        <taxon>Pterygota</taxon>
        <taxon>Neoptera</taxon>
        <taxon>Endopterygota</taxon>
        <taxon>Coleoptera</taxon>
        <taxon>Polyphaga</taxon>
        <taxon>Cucujiformia</taxon>
        <taxon>Curculionidae</taxon>
        <taxon>Ceutorhynchinae</taxon>
        <taxon>Ceutorhynchus</taxon>
    </lineage>
</organism>
<dbReference type="PRINTS" id="PR00131">
    <property type="entry name" value="GLHYDRLASE1"/>
</dbReference>
<feature type="signal peptide" evidence="7">
    <location>
        <begin position="1"/>
        <end position="17"/>
    </location>
</feature>
<dbReference type="GO" id="GO:0008422">
    <property type="term" value="F:beta-glucosidase activity"/>
    <property type="evidence" value="ECO:0007669"/>
    <property type="project" value="TreeGrafter"/>
</dbReference>
<keyword evidence="3" id="KW-0378">Hydrolase</keyword>
<comment type="similarity">
    <text evidence="1 6">Belongs to the glycosyl hydrolase 1 family.</text>
</comment>
<evidence type="ECO:0000256" key="4">
    <source>
        <dbReference type="ARBA" id="ARBA00023180"/>
    </source>
</evidence>
<dbReference type="PANTHER" id="PTHR10353">
    <property type="entry name" value="GLYCOSYL HYDROLASE"/>
    <property type="match status" value="1"/>
</dbReference>
<feature type="chain" id="PRO_5040268980" description="Beta-glucosidase" evidence="7">
    <location>
        <begin position="18"/>
        <end position="470"/>
    </location>
</feature>
<keyword evidence="9" id="KW-1185">Reference proteome</keyword>
<dbReference type="EMBL" id="OU892279">
    <property type="protein sequence ID" value="CAH1127479.1"/>
    <property type="molecule type" value="Genomic_DNA"/>
</dbReference>
<name>A0A9P0DM65_9CUCU</name>
<reference evidence="8" key="1">
    <citation type="submission" date="2022-01" db="EMBL/GenBank/DDBJ databases">
        <authorList>
            <person name="King R."/>
        </authorList>
    </citation>
    <scope>NUCLEOTIDE SEQUENCE</scope>
</reference>
<proteinExistence type="inferred from homology"/>
<dbReference type="Proteomes" id="UP001152799">
    <property type="component" value="Chromosome 3"/>
</dbReference>
<dbReference type="InterPro" id="IPR001360">
    <property type="entry name" value="Glyco_hydro_1"/>
</dbReference>
<dbReference type="PANTHER" id="PTHR10353:SF36">
    <property type="entry name" value="LP05116P"/>
    <property type="match status" value="1"/>
</dbReference>
<dbReference type="OrthoDB" id="65569at2759"/>
<evidence type="ECO:0000313" key="9">
    <source>
        <dbReference type="Proteomes" id="UP001152799"/>
    </source>
</evidence>
<evidence type="ECO:0000313" key="8">
    <source>
        <dbReference type="EMBL" id="CAH1127479.1"/>
    </source>
</evidence>
<evidence type="ECO:0000256" key="3">
    <source>
        <dbReference type="ARBA" id="ARBA00022801"/>
    </source>
</evidence>
<dbReference type="Pfam" id="PF00232">
    <property type="entry name" value="Glyco_hydro_1"/>
    <property type="match status" value="1"/>
</dbReference>
<keyword evidence="4" id="KW-0325">Glycoprotein</keyword>
<gene>
    <name evidence="8" type="ORF">CEUTPL_LOCUS6269</name>
</gene>
<evidence type="ECO:0000256" key="7">
    <source>
        <dbReference type="SAM" id="SignalP"/>
    </source>
</evidence>
<dbReference type="AlphaFoldDB" id="A0A9P0DM65"/>
<dbReference type="SUPFAM" id="SSF51445">
    <property type="entry name" value="(Trans)glycosidases"/>
    <property type="match status" value="1"/>
</dbReference>
<keyword evidence="5" id="KW-0326">Glycosidase</keyword>
<accession>A0A9P0DM65</accession>
<dbReference type="GO" id="GO:0005975">
    <property type="term" value="P:carbohydrate metabolic process"/>
    <property type="evidence" value="ECO:0007669"/>
    <property type="project" value="InterPro"/>
</dbReference>